<evidence type="ECO:0000313" key="5">
    <source>
        <dbReference type="Proteomes" id="UP000284243"/>
    </source>
</evidence>
<dbReference type="InterPro" id="IPR006860">
    <property type="entry name" value="FecR"/>
</dbReference>
<keyword evidence="1" id="KW-0812">Transmembrane</keyword>
<feature type="domain" description="Protein FecR C-terminal" evidence="3">
    <location>
        <begin position="311"/>
        <end position="380"/>
    </location>
</feature>
<keyword evidence="1" id="KW-0472">Membrane</keyword>
<dbReference type="Pfam" id="PF16344">
    <property type="entry name" value="FecR_C"/>
    <property type="match status" value="1"/>
</dbReference>
<evidence type="ECO:0000256" key="1">
    <source>
        <dbReference type="SAM" id="Phobius"/>
    </source>
</evidence>
<organism evidence="4 5">
    <name type="scientific">Odoribacter splanchnicus</name>
    <dbReference type="NCBI Taxonomy" id="28118"/>
    <lineage>
        <taxon>Bacteria</taxon>
        <taxon>Pseudomonadati</taxon>
        <taxon>Bacteroidota</taxon>
        <taxon>Bacteroidia</taxon>
        <taxon>Bacteroidales</taxon>
        <taxon>Odoribacteraceae</taxon>
        <taxon>Odoribacter</taxon>
    </lineage>
</organism>
<dbReference type="Gene3D" id="2.60.120.1440">
    <property type="match status" value="1"/>
</dbReference>
<dbReference type="AlphaFoldDB" id="A0A412TKM7"/>
<protein>
    <submittedName>
        <fullName evidence="4">FecR family protein</fullName>
    </submittedName>
</protein>
<dbReference type="FunFam" id="2.60.120.1440:FF:000001">
    <property type="entry name" value="Putative anti-sigma factor"/>
    <property type="match status" value="1"/>
</dbReference>
<gene>
    <name evidence="4" type="ORF">DWW57_16595</name>
</gene>
<name>A0A412TKM7_9BACT</name>
<reference evidence="4 5" key="1">
    <citation type="submission" date="2018-08" db="EMBL/GenBank/DDBJ databases">
        <title>A genome reference for cultivated species of the human gut microbiota.</title>
        <authorList>
            <person name="Zou Y."/>
            <person name="Xue W."/>
            <person name="Luo G."/>
        </authorList>
    </citation>
    <scope>NUCLEOTIDE SEQUENCE [LARGE SCALE GENOMIC DNA]</scope>
    <source>
        <strain evidence="4 5">AF16-14</strain>
    </source>
</reference>
<dbReference type="InterPro" id="IPR032508">
    <property type="entry name" value="FecR_C"/>
</dbReference>
<evidence type="ECO:0000313" key="4">
    <source>
        <dbReference type="EMBL" id="RGU54329.1"/>
    </source>
</evidence>
<accession>A0A412TKM7</accession>
<dbReference type="GO" id="GO:0016989">
    <property type="term" value="F:sigma factor antagonist activity"/>
    <property type="evidence" value="ECO:0007669"/>
    <property type="project" value="TreeGrafter"/>
</dbReference>
<keyword evidence="1" id="KW-1133">Transmembrane helix</keyword>
<dbReference type="Pfam" id="PF04773">
    <property type="entry name" value="FecR"/>
    <property type="match status" value="1"/>
</dbReference>
<dbReference type="PANTHER" id="PTHR30273">
    <property type="entry name" value="PERIPLASMIC SIGNAL SENSOR AND SIGMA FACTOR ACTIVATOR FECR-RELATED"/>
    <property type="match status" value="1"/>
</dbReference>
<proteinExistence type="predicted"/>
<evidence type="ECO:0000259" key="2">
    <source>
        <dbReference type="Pfam" id="PF04773"/>
    </source>
</evidence>
<dbReference type="Proteomes" id="UP000284243">
    <property type="component" value="Unassembled WGS sequence"/>
</dbReference>
<evidence type="ECO:0000259" key="3">
    <source>
        <dbReference type="Pfam" id="PF16344"/>
    </source>
</evidence>
<sequence length="381" mass="43603">METDHILRLLQKCLSEGQPEDWQQLRKELARGGQEQVQKELFLLGELKPEDLKADPEKLWRQIAACRAEGENRKFRLPKRWRYIAAAVLLFITIGVGYLLRQQKQPVLPSLSALLEPGERKAILKFENGEQIDLGRVASGTLLSRQGVTICLDSLQGITYLPAFSGESEPVYNTIEVPRGGEYRLVLPDGSMVWLNSDSELKFPMNFAGERRKVFLKGEAYFEVVKNPDMPFIVEVAAMEVKVLGTCFNINASRSDERIQTTLVSGKVEVSDRENARKVVLLPNQRAELKKGCLTVENVDAEEIIAWMQGKFYFESESLEEIAAQLERWYDIHFFFSRESLKQEEFTGVIRRDYTANRILEIITKTTNVEFDIKGRTVTVY</sequence>
<dbReference type="PANTHER" id="PTHR30273:SF2">
    <property type="entry name" value="PROTEIN FECR"/>
    <property type="match status" value="1"/>
</dbReference>
<comment type="caution">
    <text evidence="4">The sequence shown here is derived from an EMBL/GenBank/DDBJ whole genome shotgun (WGS) entry which is preliminary data.</text>
</comment>
<dbReference type="RefSeq" id="WP_118160744.1">
    <property type="nucleotide sequence ID" value="NZ_JADMUD010000004.1"/>
</dbReference>
<feature type="domain" description="FecR protein" evidence="2">
    <location>
        <begin position="174"/>
        <end position="269"/>
    </location>
</feature>
<dbReference type="InterPro" id="IPR012373">
    <property type="entry name" value="Ferrdict_sens_TM"/>
</dbReference>
<dbReference type="Gene3D" id="3.55.50.30">
    <property type="match status" value="1"/>
</dbReference>
<feature type="transmembrane region" description="Helical" evidence="1">
    <location>
        <begin position="81"/>
        <end position="100"/>
    </location>
</feature>
<dbReference type="EMBL" id="QRYC01000033">
    <property type="protein sequence ID" value="RGU54329.1"/>
    <property type="molecule type" value="Genomic_DNA"/>
</dbReference>